<accession>A0A8S1HP21</accession>
<evidence type="ECO:0000256" key="1">
    <source>
        <dbReference type="SAM" id="MobiDB-lite"/>
    </source>
</evidence>
<reference evidence="2" key="1">
    <citation type="submission" date="2020-10" db="EMBL/GenBank/DDBJ databases">
        <authorList>
            <person name="Kikuchi T."/>
        </authorList>
    </citation>
    <scope>NUCLEOTIDE SEQUENCE</scope>
    <source>
        <strain evidence="2">NKZ352</strain>
    </source>
</reference>
<name>A0A8S1HP21_9PELO</name>
<sequence length="69" mass="7841">MKLFVRNLVVCEDNSKKVFTAFLLPGVGWPLKQEDPNVERDVLRPTQHSSKEDPRGRLEVAHQGAATKR</sequence>
<gene>
    <name evidence="2" type="ORF">CAUJ_LOCUS11950</name>
</gene>
<dbReference type="AlphaFoldDB" id="A0A8S1HP21"/>
<evidence type="ECO:0000313" key="2">
    <source>
        <dbReference type="EMBL" id="CAD6196033.1"/>
    </source>
</evidence>
<organism evidence="2 3">
    <name type="scientific">Caenorhabditis auriculariae</name>
    <dbReference type="NCBI Taxonomy" id="2777116"/>
    <lineage>
        <taxon>Eukaryota</taxon>
        <taxon>Metazoa</taxon>
        <taxon>Ecdysozoa</taxon>
        <taxon>Nematoda</taxon>
        <taxon>Chromadorea</taxon>
        <taxon>Rhabditida</taxon>
        <taxon>Rhabditina</taxon>
        <taxon>Rhabditomorpha</taxon>
        <taxon>Rhabditoidea</taxon>
        <taxon>Rhabditidae</taxon>
        <taxon>Peloderinae</taxon>
        <taxon>Caenorhabditis</taxon>
    </lineage>
</organism>
<dbReference type="Proteomes" id="UP000835052">
    <property type="component" value="Unassembled WGS sequence"/>
</dbReference>
<dbReference type="EMBL" id="CAJGYM010000065">
    <property type="protein sequence ID" value="CAD6196033.1"/>
    <property type="molecule type" value="Genomic_DNA"/>
</dbReference>
<evidence type="ECO:0000313" key="3">
    <source>
        <dbReference type="Proteomes" id="UP000835052"/>
    </source>
</evidence>
<feature type="compositionally biased region" description="Basic and acidic residues" evidence="1">
    <location>
        <begin position="35"/>
        <end position="60"/>
    </location>
</feature>
<proteinExistence type="predicted"/>
<feature type="region of interest" description="Disordered" evidence="1">
    <location>
        <begin position="35"/>
        <end position="69"/>
    </location>
</feature>
<keyword evidence="3" id="KW-1185">Reference proteome</keyword>
<protein>
    <submittedName>
        <fullName evidence="2">Uncharacterized protein</fullName>
    </submittedName>
</protein>
<comment type="caution">
    <text evidence="2">The sequence shown here is derived from an EMBL/GenBank/DDBJ whole genome shotgun (WGS) entry which is preliminary data.</text>
</comment>